<evidence type="ECO:0000313" key="3">
    <source>
        <dbReference type="Proteomes" id="UP000677054"/>
    </source>
</evidence>
<evidence type="ECO:0000313" key="2">
    <source>
        <dbReference type="EMBL" id="CAD7242268.1"/>
    </source>
</evidence>
<dbReference type="Proteomes" id="UP000677054">
    <property type="component" value="Unassembled WGS sequence"/>
</dbReference>
<dbReference type="PANTHER" id="PTHR36694">
    <property type="entry name" value="PASIFLORA 1, ISOFORM A-RELATED"/>
    <property type="match status" value="1"/>
</dbReference>
<proteinExistence type="predicted"/>
<keyword evidence="1" id="KW-0812">Transmembrane</keyword>
<feature type="transmembrane region" description="Helical" evidence="1">
    <location>
        <begin position="87"/>
        <end position="110"/>
    </location>
</feature>
<keyword evidence="3" id="KW-1185">Reference proteome</keyword>
<name>A0A7R8X1J1_9CRUS</name>
<dbReference type="InterPro" id="IPR031720">
    <property type="entry name" value="DUF4728"/>
</dbReference>
<keyword evidence="1" id="KW-1133">Transmembrane helix</keyword>
<dbReference type="EMBL" id="LR899759">
    <property type="protein sequence ID" value="CAD7242268.1"/>
    <property type="molecule type" value="Genomic_DNA"/>
</dbReference>
<accession>A0A7R8X1J1</accession>
<organism evidence="2">
    <name type="scientific">Darwinula stevensoni</name>
    <dbReference type="NCBI Taxonomy" id="69355"/>
    <lineage>
        <taxon>Eukaryota</taxon>
        <taxon>Metazoa</taxon>
        <taxon>Ecdysozoa</taxon>
        <taxon>Arthropoda</taxon>
        <taxon>Crustacea</taxon>
        <taxon>Oligostraca</taxon>
        <taxon>Ostracoda</taxon>
        <taxon>Podocopa</taxon>
        <taxon>Podocopida</taxon>
        <taxon>Darwinulocopina</taxon>
        <taxon>Darwinuloidea</taxon>
        <taxon>Darwinulidae</taxon>
        <taxon>Darwinula</taxon>
    </lineage>
</organism>
<feature type="transmembrane region" description="Helical" evidence="1">
    <location>
        <begin position="43"/>
        <end position="67"/>
    </location>
</feature>
<dbReference type="EMBL" id="CAJPEV010000242">
    <property type="protein sequence ID" value="CAG0882866.1"/>
    <property type="molecule type" value="Genomic_DNA"/>
</dbReference>
<dbReference type="AlphaFoldDB" id="A0A7R8X1J1"/>
<evidence type="ECO:0000256" key="1">
    <source>
        <dbReference type="SAM" id="Phobius"/>
    </source>
</evidence>
<protein>
    <submittedName>
        <fullName evidence="2">Uncharacterized protein</fullName>
    </submittedName>
</protein>
<sequence length="162" mass="17810">MESHAVEKLLVVSSLVKSCADLLLAPLLIHGARKSKRMALVPWLAWSSIGVIWEGGMIVAFAIHPKYLSIVIHPESMSTHQQSHQNLHASFLIVTSLFAAIEVYFILVVYSHYQILRLEEDGGMRPVQLTNMATTAAALATTSPTNINSSRNSSININSLIF</sequence>
<gene>
    <name evidence="2" type="ORF">DSTB1V02_LOCUS2239</name>
</gene>
<dbReference type="PANTHER" id="PTHR36694:SF11">
    <property type="entry name" value="LP21121P-RELATED"/>
    <property type="match status" value="1"/>
</dbReference>
<keyword evidence="1" id="KW-0472">Membrane</keyword>
<reference evidence="2" key="1">
    <citation type="submission" date="2020-11" db="EMBL/GenBank/DDBJ databases">
        <authorList>
            <person name="Tran Van P."/>
        </authorList>
    </citation>
    <scope>NUCLEOTIDE SEQUENCE</scope>
</reference>
<dbReference type="Pfam" id="PF15860">
    <property type="entry name" value="DUF4728"/>
    <property type="match status" value="1"/>
</dbReference>